<evidence type="ECO:0000256" key="1">
    <source>
        <dbReference type="SAM" id="MobiDB-lite"/>
    </source>
</evidence>
<reference evidence="3" key="1">
    <citation type="submission" date="2013-12" db="EMBL/GenBank/DDBJ databases">
        <title>The Genome Sequence of Aphanomyces invadans NJM9701.</title>
        <authorList>
            <consortium name="The Broad Institute Genomics Platform"/>
            <person name="Russ C."/>
            <person name="Tyler B."/>
            <person name="van West P."/>
            <person name="Dieguez-Uribeondo J."/>
            <person name="Young S.K."/>
            <person name="Zeng Q."/>
            <person name="Gargeya S."/>
            <person name="Fitzgerald M."/>
            <person name="Abouelleil A."/>
            <person name="Alvarado L."/>
            <person name="Chapman S.B."/>
            <person name="Gainer-Dewar J."/>
            <person name="Goldberg J."/>
            <person name="Griggs A."/>
            <person name="Gujja S."/>
            <person name="Hansen M."/>
            <person name="Howarth C."/>
            <person name="Imamovic A."/>
            <person name="Ireland A."/>
            <person name="Larimer J."/>
            <person name="McCowan C."/>
            <person name="Murphy C."/>
            <person name="Pearson M."/>
            <person name="Poon T.W."/>
            <person name="Priest M."/>
            <person name="Roberts A."/>
            <person name="Saif S."/>
            <person name="Shea T."/>
            <person name="Sykes S."/>
            <person name="Wortman J."/>
            <person name="Nusbaum C."/>
            <person name="Birren B."/>
        </authorList>
    </citation>
    <scope>NUCLEOTIDE SEQUENCE [LARGE SCALE GENOMIC DNA]</scope>
    <source>
        <strain evidence="3">NJM9701</strain>
    </source>
</reference>
<evidence type="ECO:0000256" key="2">
    <source>
        <dbReference type="SAM" id="Phobius"/>
    </source>
</evidence>
<name>A0A024TF21_9STRA</name>
<evidence type="ECO:0000313" key="3">
    <source>
        <dbReference type="EMBL" id="ETV92643.1"/>
    </source>
</evidence>
<feature type="region of interest" description="Disordered" evidence="1">
    <location>
        <begin position="1"/>
        <end position="30"/>
    </location>
</feature>
<sequence length="205" mass="21600">MASPNDIDTMQRPAGNNVAEEATKPAPTEHVSFSADSIKSVVHEQLDSASNLTAAARHNIFKAGTAVWTTVKQPLTEVVQMIRNANSPATGTPLRKSIADVRVAASNTLVSVETTVKDAETSLEKNLVPVKEAMAVVQDNANKFNTFRKAYPAVVVGGAAFIVGLPTLLLRGKVRGVVNAIGAAGLSAGAIYGADEWEKLHEQKA</sequence>
<evidence type="ECO:0008006" key="4">
    <source>
        <dbReference type="Google" id="ProtNLM"/>
    </source>
</evidence>
<keyword evidence="2" id="KW-0472">Membrane</keyword>
<dbReference type="GeneID" id="20090139"/>
<dbReference type="EMBL" id="KI913998">
    <property type="protein sequence ID" value="ETV92643.1"/>
    <property type="molecule type" value="Genomic_DNA"/>
</dbReference>
<keyword evidence="2" id="KW-1133">Transmembrane helix</keyword>
<dbReference type="AlphaFoldDB" id="A0A024TF21"/>
<proteinExistence type="predicted"/>
<dbReference type="OrthoDB" id="69789at2759"/>
<dbReference type="VEuPathDB" id="FungiDB:H310_13089"/>
<feature type="transmembrane region" description="Helical" evidence="2">
    <location>
        <begin position="176"/>
        <end position="194"/>
    </location>
</feature>
<feature type="transmembrane region" description="Helical" evidence="2">
    <location>
        <begin position="150"/>
        <end position="170"/>
    </location>
</feature>
<accession>A0A024TF21</accession>
<dbReference type="RefSeq" id="XP_008878680.1">
    <property type="nucleotide sequence ID" value="XM_008880458.1"/>
</dbReference>
<gene>
    <name evidence="3" type="ORF">H310_13089</name>
</gene>
<protein>
    <recommendedName>
        <fullName evidence="4">MICOS complex subunit</fullName>
    </recommendedName>
</protein>
<keyword evidence="2" id="KW-0812">Transmembrane</keyword>
<organism evidence="3">
    <name type="scientific">Aphanomyces invadans</name>
    <dbReference type="NCBI Taxonomy" id="157072"/>
    <lineage>
        <taxon>Eukaryota</taxon>
        <taxon>Sar</taxon>
        <taxon>Stramenopiles</taxon>
        <taxon>Oomycota</taxon>
        <taxon>Saprolegniomycetes</taxon>
        <taxon>Saprolegniales</taxon>
        <taxon>Verrucalvaceae</taxon>
        <taxon>Aphanomyces</taxon>
    </lineage>
</organism>